<dbReference type="InterPro" id="IPR029033">
    <property type="entry name" value="His_PPase_superfam"/>
</dbReference>
<evidence type="ECO:0000313" key="4">
    <source>
        <dbReference type="Proteomes" id="UP000250028"/>
    </source>
</evidence>
<dbReference type="Proteomes" id="UP000250028">
    <property type="component" value="Unassembled WGS sequence"/>
</dbReference>
<protein>
    <submittedName>
        <fullName evidence="3">Probable phosphoglycerate mutase</fullName>
    </submittedName>
</protein>
<feature type="active site" description="Proton donor/acceptor" evidence="1">
    <location>
        <position position="88"/>
    </location>
</feature>
<organism evidence="3 4">
    <name type="scientific">Branchiibius hedensis</name>
    <dbReference type="NCBI Taxonomy" id="672460"/>
    <lineage>
        <taxon>Bacteria</taxon>
        <taxon>Bacillati</taxon>
        <taxon>Actinomycetota</taxon>
        <taxon>Actinomycetes</taxon>
        <taxon>Micrococcales</taxon>
        <taxon>Dermacoccaceae</taxon>
        <taxon>Branchiibius</taxon>
    </lineage>
</organism>
<name>A0A2Y8ZQB8_9MICO</name>
<gene>
    <name evidence="3" type="ORF">SAMN04489750_1874</name>
</gene>
<feature type="active site" description="Tele-phosphohistidine intermediate" evidence="1">
    <location>
        <position position="15"/>
    </location>
</feature>
<dbReference type="GO" id="GO:0016791">
    <property type="term" value="F:phosphatase activity"/>
    <property type="evidence" value="ECO:0007669"/>
    <property type="project" value="TreeGrafter"/>
</dbReference>
<dbReference type="PANTHER" id="PTHR48100:SF62">
    <property type="entry name" value="GLUCOSYL-3-PHOSPHOGLYCERATE PHOSPHATASE"/>
    <property type="match status" value="1"/>
</dbReference>
<dbReference type="InterPro" id="IPR050275">
    <property type="entry name" value="PGM_Phosphatase"/>
</dbReference>
<dbReference type="AlphaFoldDB" id="A0A2Y8ZQB8"/>
<dbReference type="InterPro" id="IPR013078">
    <property type="entry name" value="His_Pase_superF_clade-1"/>
</dbReference>
<dbReference type="EMBL" id="UESZ01000001">
    <property type="protein sequence ID" value="SSA34550.1"/>
    <property type="molecule type" value="Genomic_DNA"/>
</dbReference>
<evidence type="ECO:0000256" key="1">
    <source>
        <dbReference type="PIRSR" id="PIRSR613078-1"/>
    </source>
</evidence>
<sequence length="208" mass="22488">MTQSTTGRRLIIWRHGQTTYNAEGRWQGQLDVPLSELGQEQARAGAKALLAYDIDAIWASDLTRASATAEALAELVDLPITFDKRFREIDAGSWSGLTAADVKEKYADMQARVEAGEDLPRGGDGETLTQVMQRAKEAALELLPTLPDGGTAVIATHGMCGRALTAALVGLSQQQAWLAFRGLSNCHWGSVIEGAHGWRIETWNAGAR</sequence>
<dbReference type="InterPro" id="IPR001345">
    <property type="entry name" value="PG/BPGM_mutase_AS"/>
</dbReference>
<feature type="binding site" evidence="2">
    <location>
        <begin position="14"/>
        <end position="21"/>
    </location>
    <ligand>
        <name>substrate</name>
    </ligand>
</feature>
<keyword evidence="4" id="KW-1185">Reference proteome</keyword>
<dbReference type="SMART" id="SM00855">
    <property type="entry name" value="PGAM"/>
    <property type="match status" value="1"/>
</dbReference>
<dbReference type="RefSeq" id="WP_170119813.1">
    <property type="nucleotide sequence ID" value="NZ_QGDN01000001.1"/>
</dbReference>
<feature type="binding site" evidence="2">
    <location>
        <position position="64"/>
    </location>
    <ligand>
        <name>substrate</name>
    </ligand>
</feature>
<dbReference type="SUPFAM" id="SSF53254">
    <property type="entry name" value="Phosphoglycerate mutase-like"/>
    <property type="match status" value="1"/>
</dbReference>
<dbReference type="CDD" id="cd07067">
    <property type="entry name" value="HP_PGM_like"/>
    <property type="match status" value="1"/>
</dbReference>
<proteinExistence type="predicted"/>
<reference evidence="4" key="1">
    <citation type="submission" date="2016-10" db="EMBL/GenBank/DDBJ databases">
        <authorList>
            <person name="Varghese N."/>
            <person name="Submissions S."/>
        </authorList>
    </citation>
    <scope>NUCLEOTIDE SEQUENCE [LARGE SCALE GENOMIC DNA]</scope>
    <source>
        <strain evidence="4">DSM 22951</strain>
    </source>
</reference>
<evidence type="ECO:0000313" key="3">
    <source>
        <dbReference type="EMBL" id="SSA34550.1"/>
    </source>
</evidence>
<accession>A0A2Y8ZQB8</accession>
<evidence type="ECO:0000256" key="2">
    <source>
        <dbReference type="PIRSR" id="PIRSR613078-2"/>
    </source>
</evidence>
<dbReference type="GO" id="GO:0005737">
    <property type="term" value="C:cytoplasm"/>
    <property type="evidence" value="ECO:0007669"/>
    <property type="project" value="TreeGrafter"/>
</dbReference>
<dbReference type="Gene3D" id="3.40.50.1240">
    <property type="entry name" value="Phosphoglycerate mutase-like"/>
    <property type="match status" value="1"/>
</dbReference>
<dbReference type="PANTHER" id="PTHR48100">
    <property type="entry name" value="BROAD-SPECIFICITY PHOSPHATASE YOR283W-RELATED"/>
    <property type="match status" value="1"/>
</dbReference>
<dbReference type="Pfam" id="PF00300">
    <property type="entry name" value="His_Phos_1"/>
    <property type="match status" value="1"/>
</dbReference>
<dbReference type="PROSITE" id="PS00175">
    <property type="entry name" value="PG_MUTASE"/>
    <property type="match status" value="1"/>
</dbReference>